<name>A0A0P1E2C9_9RHOB</name>
<dbReference type="Proteomes" id="UP000050786">
    <property type="component" value="Unassembled WGS sequence"/>
</dbReference>
<protein>
    <submittedName>
        <fullName evidence="1">Uncharacterized protein</fullName>
    </submittedName>
</protein>
<sequence length="81" mass="8779">MGVFIQPPNGDSVLTEPPLNQVGVGINRLDAAHIATGSEFNIFLLIAREMCRKSSENSLSRPLVDHTGEIRCSFSDALNIP</sequence>
<accession>A0A0P1E2C9</accession>
<evidence type="ECO:0000313" key="1">
    <source>
        <dbReference type="EMBL" id="CUH41857.1"/>
    </source>
</evidence>
<keyword evidence="2" id="KW-1185">Reference proteome</keyword>
<gene>
    <name evidence="1" type="ORF">RUM4293_00741</name>
</gene>
<proteinExistence type="predicted"/>
<dbReference type="AlphaFoldDB" id="A0A0P1E2C9"/>
<reference evidence="2" key="1">
    <citation type="submission" date="2015-09" db="EMBL/GenBank/DDBJ databases">
        <authorList>
            <person name="Rodrigo-Torres L."/>
            <person name="Arahal D.R."/>
        </authorList>
    </citation>
    <scope>NUCLEOTIDE SEQUENCE [LARGE SCALE GENOMIC DNA]</scope>
    <source>
        <strain evidence="2">CECT 4293</strain>
    </source>
</reference>
<evidence type="ECO:0000313" key="2">
    <source>
        <dbReference type="Proteomes" id="UP000050786"/>
    </source>
</evidence>
<organism evidence="1 2">
    <name type="scientific">Ruegeria atlantica</name>
    <dbReference type="NCBI Taxonomy" id="81569"/>
    <lineage>
        <taxon>Bacteria</taxon>
        <taxon>Pseudomonadati</taxon>
        <taxon>Pseudomonadota</taxon>
        <taxon>Alphaproteobacteria</taxon>
        <taxon>Rhodobacterales</taxon>
        <taxon>Roseobacteraceae</taxon>
        <taxon>Ruegeria</taxon>
    </lineage>
</organism>
<dbReference type="RefSeq" id="WP_145975768.1">
    <property type="nucleotide sequence ID" value="NZ_CYPS01000010.1"/>
</dbReference>
<dbReference type="EMBL" id="CYPS01000010">
    <property type="protein sequence ID" value="CUH41857.1"/>
    <property type="molecule type" value="Genomic_DNA"/>
</dbReference>